<protein>
    <submittedName>
        <fullName evidence="1">Uncharacterized protein</fullName>
    </submittedName>
</protein>
<reference evidence="1" key="2">
    <citation type="journal article" date="2021" name="Syst. Appl. Microbiol.">
        <title>Roseomonas hellenica sp. nov., isolated from roots of wild-growing Alkanna tinctoria.</title>
        <authorList>
            <person name="Rat A."/>
            <person name="Naranjo H.D."/>
            <person name="Lebbe L."/>
            <person name="Cnockaert M."/>
            <person name="Krigas N."/>
            <person name="Grigoriadou K."/>
            <person name="Maloupa E."/>
            <person name="Willems A."/>
        </authorList>
    </citation>
    <scope>NUCLEOTIDE SEQUENCE</scope>
    <source>
        <strain evidence="1">LMG 31228</strain>
    </source>
</reference>
<gene>
    <name evidence="1" type="ORF">GXW74_21550</name>
</gene>
<evidence type="ECO:0000313" key="1">
    <source>
        <dbReference type="EMBL" id="MBR0683090.1"/>
    </source>
</evidence>
<accession>A0A9X9XHA4</accession>
<name>A0A9X9XHA4_9PROT</name>
<keyword evidence="2" id="KW-1185">Reference proteome</keyword>
<dbReference type="Proteomes" id="UP001138709">
    <property type="component" value="Unassembled WGS sequence"/>
</dbReference>
<comment type="caution">
    <text evidence="1">The sequence shown here is derived from an EMBL/GenBank/DDBJ whole genome shotgun (WGS) entry which is preliminary data.</text>
</comment>
<dbReference type="RefSeq" id="WP_211848638.1">
    <property type="nucleotide sequence ID" value="NZ_JAAEDL010000027.1"/>
</dbReference>
<dbReference type="EMBL" id="JAAEDL010000027">
    <property type="protein sequence ID" value="MBR0683090.1"/>
    <property type="molecule type" value="Genomic_DNA"/>
</dbReference>
<proteinExistence type="predicted"/>
<feature type="non-terminal residue" evidence="1">
    <location>
        <position position="1"/>
    </location>
</feature>
<evidence type="ECO:0000313" key="2">
    <source>
        <dbReference type="Proteomes" id="UP001138709"/>
    </source>
</evidence>
<dbReference type="AlphaFoldDB" id="A0A9X9XHA4"/>
<sequence length="117" mass="12179">DLAAEEQDWPAAAAAQREHLAALLPAPPAPLGQAERAAITRAAAFAALAGEDGALATLREAYGARMEGSPLAEAFAVLTADPLRGVADLPRLQRELGVLRLLPSRLEALRGPVQVAR</sequence>
<reference evidence="1" key="1">
    <citation type="submission" date="2020-01" db="EMBL/GenBank/DDBJ databases">
        <authorList>
            <person name="Rat A."/>
        </authorList>
    </citation>
    <scope>NUCLEOTIDE SEQUENCE</scope>
    <source>
        <strain evidence="1">LMG 31228</strain>
    </source>
</reference>
<organism evidence="1 2">
    <name type="scientific">Neoroseomonas eburnea</name>
    <dbReference type="NCBI Taxonomy" id="1346889"/>
    <lineage>
        <taxon>Bacteria</taxon>
        <taxon>Pseudomonadati</taxon>
        <taxon>Pseudomonadota</taxon>
        <taxon>Alphaproteobacteria</taxon>
        <taxon>Acetobacterales</taxon>
        <taxon>Acetobacteraceae</taxon>
        <taxon>Neoroseomonas</taxon>
    </lineage>
</organism>